<dbReference type="PROSITE" id="PS01180">
    <property type="entry name" value="CUB"/>
    <property type="match status" value="1"/>
</dbReference>
<evidence type="ECO:0000259" key="4">
    <source>
        <dbReference type="PROSITE" id="PS01180"/>
    </source>
</evidence>
<dbReference type="Gene3D" id="2.60.120.290">
    <property type="entry name" value="Spermadhesin, CUB domain"/>
    <property type="match status" value="1"/>
</dbReference>
<protein>
    <submittedName>
        <fullName evidence="5">Blastula protease 10</fullName>
    </submittedName>
</protein>
<dbReference type="InterPro" id="IPR000859">
    <property type="entry name" value="CUB_dom"/>
</dbReference>
<accession>A0A8J5CYQ6</accession>
<keyword evidence="6" id="KW-1185">Reference proteome</keyword>
<dbReference type="GO" id="GO:0006508">
    <property type="term" value="P:proteolysis"/>
    <property type="evidence" value="ECO:0007669"/>
    <property type="project" value="UniProtKB-KW"/>
</dbReference>
<organism evidence="5 6">
    <name type="scientific">Chionoecetes opilio</name>
    <name type="common">Atlantic snow crab</name>
    <name type="synonym">Cancer opilio</name>
    <dbReference type="NCBI Taxonomy" id="41210"/>
    <lineage>
        <taxon>Eukaryota</taxon>
        <taxon>Metazoa</taxon>
        <taxon>Ecdysozoa</taxon>
        <taxon>Arthropoda</taxon>
        <taxon>Crustacea</taxon>
        <taxon>Multicrustacea</taxon>
        <taxon>Malacostraca</taxon>
        <taxon>Eumalacostraca</taxon>
        <taxon>Eucarida</taxon>
        <taxon>Decapoda</taxon>
        <taxon>Pleocyemata</taxon>
        <taxon>Brachyura</taxon>
        <taxon>Eubrachyura</taxon>
        <taxon>Majoidea</taxon>
        <taxon>Majidae</taxon>
        <taxon>Chionoecetes</taxon>
    </lineage>
</organism>
<keyword evidence="5" id="KW-0378">Hydrolase</keyword>
<dbReference type="SMART" id="SM00042">
    <property type="entry name" value="CUB"/>
    <property type="match status" value="1"/>
</dbReference>
<comment type="caution">
    <text evidence="5">The sequence shown here is derived from an EMBL/GenBank/DDBJ whole genome shotgun (WGS) entry which is preliminary data.</text>
</comment>
<dbReference type="AlphaFoldDB" id="A0A8J5CYQ6"/>
<evidence type="ECO:0000256" key="2">
    <source>
        <dbReference type="ARBA" id="ARBA00023157"/>
    </source>
</evidence>
<dbReference type="Proteomes" id="UP000770661">
    <property type="component" value="Unassembled WGS sequence"/>
</dbReference>
<dbReference type="OrthoDB" id="10009301at2759"/>
<keyword evidence="5" id="KW-0645">Protease</keyword>
<evidence type="ECO:0000256" key="3">
    <source>
        <dbReference type="PROSITE-ProRule" id="PRU00059"/>
    </source>
</evidence>
<evidence type="ECO:0000313" key="5">
    <source>
        <dbReference type="EMBL" id="KAG0726064.1"/>
    </source>
</evidence>
<dbReference type="PANTHER" id="PTHR24251">
    <property type="entry name" value="OVOCHYMASE-RELATED"/>
    <property type="match status" value="1"/>
</dbReference>
<keyword evidence="2" id="KW-1015">Disulfide bond</keyword>
<reference evidence="5" key="1">
    <citation type="submission" date="2020-07" db="EMBL/GenBank/DDBJ databases">
        <title>The High-quality genome of the commercially important snow crab, Chionoecetes opilio.</title>
        <authorList>
            <person name="Jeong J.-H."/>
            <person name="Ryu S."/>
        </authorList>
    </citation>
    <scope>NUCLEOTIDE SEQUENCE</scope>
    <source>
        <strain evidence="5">MADBK_172401_WGS</strain>
        <tissue evidence="5">Digestive gland</tissue>
    </source>
</reference>
<dbReference type="EMBL" id="JACEEZ010004863">
    <property type="protein sequence ID" value="KAG0726064.1"/>
    <property type="molecule type" value="Genomic_DNA"/>
</dbReference>
<feature type="domain" description="CUB" evidence="4">
    <location>
        <begin position="14"/>
        <end position="138"/>
    </location>
</feature>
<evidence type="ECO:0000256" key="1">
    <source>
        <dbReference type="ARBA" id="ARBA00022737"/>
    </source>
</evidence>
<keyword evidence="1" id="KW-0677">Repeat</keyword>
<proteinExistence type="predicted"/>
<sequence length="142" mass="16145">MSLTKLVFIQSSTNSDSIHTKVPLNGTVGSLEVVSGGTYSDSLQCSWELNFPQESSVNLSWDYIDTENHSKCKYDWVQVLDLTHDSQLVYGRKLCGSLNPTNLKLLNVMVRGTRRLLVSFRSDEDTQRRGFRMVYQAFSRPC</sequence>
<comment type="caution">
    <text evidence="3">Lacks conserved residue(s) required for the propagation of feature annotation.</text>
</comment>
<dbReference type="InterPro" id="IPR035914">
    <property type="entry name" value="Sperma_CUB_dom_sf"/>
</dbReference>
<dbReference type="Pfam" id="PF00431">
    <property type="entry name" value="CUB"/>
    <property type="match status" value="1"/>
</dbReference>
<gene>
    <name evidence="5" type="primary">BP10_3</name>
    <name evidence="5" type="ORF">GWK47_037342</name>
</gene>
<dbReference type="CDD" id="cd00041">
    <property type="entry name" value="CUB"/>
    <property type="match status" value="1"/>
</dbReference>
<evidence type="ECO:0000313" key="6">
    <source>
        <dbReference type="Proteomes" id="UP000770661"/>
    </source>
</evidence>
<name>A0A8J5CYQ6_CHIOP</name>
<dbReference type="GO" id="GO:0008233">
    <property type="term" value="F:peptidase activity"/>
    <property type="evidence" value="ECO:0007669"/>
    <property type="project" value="UniProtKB-KW"/>
</dbReference>
<dbReference type="SUPFAM" id="SSF49854">
    <property type="entry name" value="Spermadhesin, CUB domain"/>
    <property type="match status" value="1"/>
</dbReference>